<keyword evidence="11" id="KW-1185">Reference proteome</keyword>
<comment type="subcellular location">
    <subcellularLocation>
        <location evidence="1">Membrane</location>
        <topology evidence="1">Multi-pass membrane protein</topology>
    </subcellularLocation>
</comment>
<dbReference type="Proteomes" id="UP000663828">
    <property type="component" value="Unassembled WGS sequence"/>
</dbReference>
<evidence type="ECO:0000256" key="8">
    <source>
        <dbReference type="SAM" id="Phobius"/>
    </source>
</evidence>
<keyword evidence="3 8" id="KW-1133">Transmembrane helix</keyword>
<dbReference type="PROSITE" id="PS50262">
    <property type="entry name" value="G_PROTEIN_RECEP_F1_2"/>
    <property type="match status" value="1"/>
</dbReference>
<proteinExistence type="predicted"/>
<dbReference type="Pfam" id="PF00001">
    <property type="entry name" value="7tm_1"/>
    <property type="match status" value="1"/>
</dbReference>
<dbReference type="InterPro" id="IPR017452">
    <property type="entry name" value="GPCR_Rhodpsn_7TM"/>
</dbReference>
<evidence type="ECO:0000313" key="11">
    <source>
        <dbReference type="Proteomes" id="UP000663828"/>
    </source>
</evidence>
<dbReference type="InterPro" id="IPR000276">
    <property type="entry name" value="GPCR_Rhodpsn"/>
</dbReference>
<dbReference type="Gene3D" id="1.20.1070.10">
    <property type="entry name" value="Rhodopsin 7-helix transmembrane proteins"/>
    <property type="match status" value="1"/>
</dbReference>
<feature type="transmembrane region" description="Helical" evidence="8">
    <location>
        <begin position="139"/>
        <end position="156"/>
    </location>
</feature>
<comment type="caution">
    <text evidence="10">The sequence shown here is derived from an EMBL/GenBank/DDBJ whole genome shotgun (WGS) entry which is preliminary data.</text>
</comment>
<feature type="transmembrane region" description="Helical" evidence="8">
    <location>
        <begin position="55"/>
        <end position="77"/>
    </location>
</feature>
<evidence type="ECO:0000256" key="6">
    <source>
        <dbReference type="ARBA" id="ARBA00023170"/>
    </source>
</evidence>
<name>A0A815ZX40_ADIRI</name>
<evidence type="ECO:0000256" key="2">
    <source>
        <dbReference type="ARBA" id="ARBA00022692"/>
    </source>
</evidence>
<feature type="transmembrane region" description="Helical" evidence="8">
    <location>
        <begin position="20"/>
        <end position="43"/>
    </location>
</feature>
<keyword evidence="7" id="KW-0807">Transducer</keyword>
<feature type="transmembrane region" description="Helical" evidence="8">
    <location>
        <begin position="240"/>
        <end position="262"/>
    </location>
</feature>
<feature type="transmembrane region" description="Helical" evidence="8">
    <location>
        <begin position="182"/>
        <end position="205"/>
    </location>
</feature>
<feature type="transmembrane region" description="Helical" evidence="8">
    <location>
        <begin position="282"/>
        <end position="303"/>
    </location>
</feature>
<dbReference type="EMBL" id="CAJNOR010006249">
    <property type="protein sequence ID" value="CAF1590189.1"/>
    <property type="molecule type" value="Genomic_DNA"/>
</dbReference>
<protein>
    <recommendedName>
        <fullName evidence="9">G-protein coupled receptors family 1 profile domain-containing protein</fullName>
    </recommendedName>
</protein>
<evidence type="ECO:0000256" key="1">
    <source>
        <dbReference type="ARBA" id="ARBA00004141"/>
    </source>
</evidence>
<organism evidence="10 11">
    <name type="scientific">Adineta ricciae</name>
    <name type="common">Rotifer</name>
    <dbReference type="NCBI Taxonomy" id="249248"/>
    <lineage>
        <taxon>Eukaryota</taxon>
        <taxon>Metazoa</taxon>
        <taxon>Spiralia</taxon>
        <taxon>Gnathifera</taxon>
        <taxon>Rotifera</taxon>
        <taxon>Eurotatoria</taxon>
        <taxon>Bdelloidea</taxon>
        <taxon>Adinetida</taxon>
        <taxon>Adinetidae</taxon>
        <taxon>Adineta</taxon>
    </lineage>
</organism>
<sequence length="329" mass="37470">MSSSTEAGNAVAFSYLTIQVNRYCGILIFVIGTIGNILNILVLSRKTFRGNPCAWLFLMSSIASIISYLSGLVSRFLSSWSLDFSETNGFICKVRSMVVFPAITATFWLIALATVDRWLLSSAETNRRQKSTIQNAQRGTIVIICASLGLYIQMLYCYEADQLNAPLKCYASTHICRVLSDISFALLTLFIPLLVMLLFGVMTIFNIRQRHHQVHHHNAVIQHHNADIHEIYRKRTDRHLVIMLFFQIATLFILSMPCPIQRLYLAFKSPDPVTGRQYPLDAFIFTVSLLSMYLANGLSFYIYTICGGSTFQKGLFDIFHRFRRMIVEI</sequence>
<dbReference type="GO" id="GO:0004930">
    <property type="term" value="F:G protein-coupled receptor activity"/>
    <property type="evidence" value="ECO:0007669"/>
    <property type="project" value="UniProtKB-KW"/>
</dbReference>
<keyword evidence="5 8" id="KW-0472">Membrane</keyword>
<evidence type="ECO:0000256" key="7">
    <source>
        <dbReference type="ARBA" id="ARBA00023224"/>
    </source>
</evidence>
<evidence type="ECO:0000256" key="4">
    <source>
        <dbReference type="ARBA" id="ARBA00023040"/>
    </source>
</evidence>
<accession>A0A815ZX40</accession>
<feature type="domain" description="G-protein coupled receptors family 1 profile" evidence="9">
    <location>
        <begin position="35"/>
        <end position="303"/>
    </location>
</feature>
<gene>
    <name evidence="10" type="ORF">XAT740_LOCUS46472</name>
</gene>
<evidence type="ECO:0000259" key="9">
    <source>
        <dbReference type="PROSITE" id="PS50262"/>
    </source>
</evidence>
<keyword evidence="4" id="KW-0297">G-protein coupled receptor</keyword>
<keyword evidence="6" id="KW-0675">Receptor</keyword>
<dbReference type="AlphaFoldDB" id="A0A815ZX40"/>
<dbReference type="GO" id="GO:0005886">
    <property type="term" value="C:plasma membrane"/>
    <property type="evidence" value="ECO:0007669"/>
    <property type="project" value="TreeGrafter"/>
</dbReference>
<evidence type="ECO:0000256" key="5">
    <source>
        <dbReference type="ARBA" id="ARBA00023136"/>
    </source>
</evidence>
<feature type="transmembrane region" description="Helical" evidence="8">
    <location>
        <begin position="97"/>
        <end position="119"/>
    </location>
</feature>
<dbReference type="PANTHER" id="PTHR24243:SF230">
    <property type="entry name" value="G-PROTEIN COUPLED RECEPTORS FAMILY 1 PROFILE DOMAIN-CONTAINING PROTEIN"/>
    <property type="match status" value="1"/>
</dbReference>
<evidence type="ECO:0000256" key="3">
    <source>
        <dbReference type="ARBA" id="ARBA00022989"/>
    </source>
</evidence>
<dbReference type="SUPFAM" id="SSF81321">
    <property type="entry name" value="Family A G protein-coupled receptor-like"/>
    <property type="match status" value="1"/>
</dbReference>
<evidence type="ECO:0000313" key="10">
    <source>
        <dbReference type="EMBL" id="CAF1590189.1"/>
    </source>
</evidence>
<keyword evidence="2 8" id="KW-0812">Transmembrane</keyword>
<dbReference type="PANTHER" id="PTHR24243">
    <property type="entry name" value="G-PROTEIN COUPLED RECEPTOR"/>
    <property type="match status" value="1"/>
</dbReference>
<reference evidence="10" key="1">
    <citation type="submission" date="2021-02" db="EMBL/GenBank/DDBJ databases">
        <authorList>
            <person name="Nowell W R."/>
        </authorList>
    </citation>
    <scope>NUCLEOTIDE SEQUENCE</scope>
</reference>